<dbReference type="RefSeq" id="XP_073809032.1">
    <property type="nucleotide sequence ID" value="XM_073952931.1"/>
</dbReference>
<evidence type="ECO:0000313" key="2">
    <source>
        <dbReference type="RefSeq" id="XP_073809032.1"/>
    </source>
</evidence>
<evidence type="ECO:0000313" key="1">
    <source>
        <dbReference type="Proteomes" id="UP000000437"/>
    </source>
</evidence>
<sequence>MVSVVVVAVFLLLGALYQSPQTSAFKIFSSEGSLTHQQITEEAFLRKMAQVCLKTATSRGQNVTLLINSKLTASIVERACSNAYSTLLKIPTFTAVIVQATLSNAAVDRKQFSTAHHFDEEDFKNGRDLITQGMTAVKVSVKQGNYLAARTSLGTVCHTLQDFYSHSNWVELGSTDPYSTLIKPELPLSNLAGPNTKTCKSCVGDDCTDNILPEIIQQKLLTSGYFSLITPKKPAGKCSHGGFFDRTSYTEPTGGINKDDIASSHGFLHQRAANMAINATMEMLEDIRLAVGDLAFLRLMGLTQTSVLAIVFDSTGSLSAYIAEAKTMLFSFIDSIIGTSEEPSEYMLVLFSDLDAGSLIKTSNAETFKEQINSLSLLVNSNPGMCLSALLLALTRVPPSSDIFVYTDGPAKDSQLKSSVEAMIQSTKSKVNFLLTNPTLSRASSSKALSQSDIQLYRDLAHISGGQTIEVTLSTVSQAITLIGDEITSGQVTILQVNRNASQTESFSFVLDSTLSNVIVYITGDSPVFTLYSPTGVSQSSSVAAGPLGSILTVNSLMRLKLNSNNLTGEWKITVNSPNSYTLKVIGQSSMNVLVYFVEIFQGGHGDSWGQSYTRPFTGRNATLFVSVTGGDSVTVTDVLLVEASGSAVVNGTIKAVGTTDFLVNIDTIPEWAFVVQLRGLLNKSSTISRFQRQSPIQLKGSKITVVAQSQNVTQPGVPLNISFTVAANATGGNYIIRARTNQGFSVSVSSSLLVAAGGSAQGNITLITPSDTESGTDVTLTIEAEAPGSTDLNYATLRLTVSTASAVFSGHYSLSICLSVFCFFISYVIGL</sequence>
<name>A0AC58JRB7_DANRE</name>
<protein>
    <submittedName>
        <fullName evidence="2">von Willebrand factor A domain-containing protein 7 isoform X1</fullName>
    </submittedName>
</protein>
<organism evidence="1 2">
    <name type="scientific">Danio rerio</name>
    <name type="common">Zebrafish</name>
    <name type="synonym">Brachydanio rerio</name>
    <dbReference type="NCBI Taxonomy" id="7955"/>
    <lineage>
        <taxon>Eukaryota</taxon>
        <taxon>Metazoa</taxon>
        <taxon>Chordata</taxon>
        <taxon>Craniata</taxon>
        <taxon>Vertebrata</taxon>
        <taxon>Euteleostomi</taxon>
        <taxon>Actinopterygii</taxon>
        <taxon>Neopterygii</taxon>
        <taxon>Teleostei</taxon>
        <taxon>Ostariophysi</taxon>
        <taxon>Cypriniformes</taxon>
        <taxon>Danionidae</taxon>
        <taxon>Danioninae</taxon>
        <taxon>Danio</taxon>
    </lineage>
</organism>
<dbReference type="Proteomes" id="UP000000437">
    <property type="component" value="Chromosome 1"/>
</dbReference>
<accession>A0AC58JRB7</accession>
<reference evidence="2" key="1">
    <citation type="submission" date="2025-08" db="UniProtKB">
        <authorList>
            <consortium name="RefSeq"/>
        </authorList>
    </citation>
    <scope>IDENTIFICATION</scope>
    <source>
        <strain evidence="2">Tuebingen</strain>
        <tissue evidence="2">Fibroblasts and whole tissue</tissue>
    </source>
</reference>
<proteinExistence type="predicted"/>
<keyword evidence="1" id="KW-1185">Reference proteome</keyword>
<gene>
    <name evidence="2" type="primary">vwa10.1</name>
</gene>